<evidence type="ECO:0000313" key="1">
    <source>
        <dbReference type="EMBL" id="VVT27217.1"/>
    </source>
</evidence>
<gene>
    <name evidence="1" type="ORF">SPHINGO391_490288</name>
</gene>
<protein>
    <submittedName>
        <fullName evidence="1">Uncharacterized protein</fullName>
    </submittedName>
</protein>
<evidence type="ECO:0000313" key="2">
    <source>
        <dbReference type="Proteomes" id="UP000326857"/>
    </source>
</evidence>
<reference evidence="1 2" key="1">
    <citation type="submission" date="2019-09" db="EMBL/GenBank/DDBJ databases">
        <authorList>
            <person name="Dittami M. S."/>
        </authorList>
    </citation>
    <scope>NUCLEOTIDE SEQUENCE [LARGE SCALE GENOMIC DNA]</scope>
    <source>
        <strain evidence="1">SPHINGO391</strain>
    </source>
</reference>
<dbReference type="Proteomes" id="UP000326857">
    <property type="component" value="Unassembled WGS sequence"/>
</dbReference>
<proteinExistence type="predicted"/>
<sequence length="53" mass="5481">MVAIVRDIADRQMSGGYAPPPSGKTVATRTGNPSMLLVRPAHFASRSVPACAA</sequence>
<name>A0A5E8A7I3_9SPHN</name>
<accession>A0A5E8A7I3</accession>
<dbReference type="AlphaFoldDB" id="A0A5E8A7I3"/>
<dbReference type="EMBL" id="CABVLI010000044">
    <property type="protein sequence ID" value="VVT27217.1"/>
    <property type="molecule type" value="Genomic_DNA"/>
</dbReference>
<organism evidence="1 2">
    <name type="scientific">Sphingomonas aurantiaca</name>
    <dbReference type="NCBI Taxonomy" id="185949"/>
    <lineage>
        <taxon>Bacteria</taxon>
        <taxon>Pseudomonadati</taxon>
        <taxon>Pseudomonadota</taxon>
        <taxon>Alphaproteobacteria</taxon>
        <taxon>Sphingomonadales</taxon>
        <taxon>Sphingomonadaceae</taxon>
        <taxon>Sphingomonas</taxon>
    </lineage>
</organism>